<evidence type="ECO:0000256" key="2">
    <source>
        <dbReference type="ARBA" id="ARBA00023015"/>
    </source>
</evidence>
<dbReference type="EMBL" id="QVXO01000013">
    <property type="protein sequence ID" value="RPJ91690.1"/>
    <property type="molecule type" value="Genomic_DNA"/>
</dbReference>
<sequence length="318" mass="34891">MSLTIRSLQHYAVLVEEKHYSRAAQRLHLTQSALTRSIQSLEDSLGLVLVDRASTGVTPTQAGRMVLERAQRILAETRDLRREAELIRGHDTGRVNLGVGAFPAAGFLSPLLVRIAREHPGLSVHVEIESWQRLLDKLQQDKLDFAVAVTHSLPPPDDFSVRPLPPQHGGLFTRAGHPLQGLGKPRLRAALAQYRLAATDLPLRAREYLARLYQVARPEDLPIAFECDSVATLREVALGSDVVLFCTREAIAAELAQGVLEPLPLSYPAAGPLTYSVIHRARRTLSPTAERVIELVQDLLSGAAGPQAAAGKKRRARR</sequence>
<evidence type="ECO:0000313" key="6">
    <source>
        <dbReference type="EMBL" id="RPJ91690.1"/>
    </source>
</evidence>
<dbReference type="Pfam" id="PF00126">
    <property type="entry name" value="HTH_1"/>
    <property type="match status" value="1"/>
</dbReference>
<dbReference type="GO" id="GO:0000976">
    <property type="term" value="F:transcription cis-regulatory region binding"/>
    <property type="evidence" value="ECO:0007669"/>
    <property type="project" value="TreeGrafter"/>
</dbReference>
<dbReference type="InterPro" id="IPR036388">
    <property type="entry name" value="WH-like_DNA-bd_sf"/>
</dbReference>
<dbReference type="InterPro" id="IPR036390">
    <property type="entry name" value="WH_DNA-bd_sf"/>
</dbReference>
<dbReference type="CDD" id="cd05466">
    <property type="entry name" value="PBP2_LTTR_substrate"/>
    <property type="match status" value="1"/>
</dbReference>
<gene>
    <name evidence="6" type="ORF">DY367_10675</name>
</gene>
<dbReference type="OrthoDB" id="8673707at2"/>
<accession>A0A424WEL8</accession>
<comment type="similarity">
    <text evidence="1">Belongs to the LysR transcriptional regulatory family.</text>
</comment>
<dbReference type="PRINTS" id="PR00039">
    <property type="entry name" value="HTHLYSR"/>
</dbReference>
<organism evidence="6 7">
    <name type="scientific">Alcaligenes xylosoxydans xylosoxydans</name>
    <name type="common">Achromobacter xylosoxidans</name>
    <dbReference type="NCBI Taxonomy" id="85698"/>
    <lineage>
        <taxon>Bacteria</taxon>
        <taxon>Pseudomonadati</taxon>
        <taxon>Pseudomonadota</taxon>
        <taxon>Betaproteobacteria</taxon>
        <taxon>Burkholderiales</taxon>
        <taxon>Alcaligenaceae</taxon>
        <taxon>Achromobacter</taxon>
    </lineage>
</organism>
<keyword evidence="3" id="KW-0238">DNA-binding</keyword>
<dbReference type="SUPFAM" id="SSF53850">
    <property type="entry name" value="Periplasmic binding protein-like II"/>
    <property type="match status" value="1"/>
</dbReference>
<dbReference type="InterPro" id="IPR005119">
    <property type="entry name" value="LysR_subst-bd"/>
</dbReference>
<name>A0A424WEL8_ALCXX</name>
<comment type="caution">
    <text evidence="6">The sequence shown here is derived from an EMBL/GenBank/DDBJ whole genome shotgun (WGS) entry which is preliminary data.</text>
</comment>
<reference evidence="6 7" key="1">
    <citation type="submission" date="2018-08" db="EMBL/GenBank/DDBJ databases">
        <title>Achromobacter xylosoxidans Genome sequencing and assembly.</title>
        <authorList>
            <person name="Wang R."/>
            <person name="Rensing C."/>
            <person name="Li Y."/>
        </authorList>
    </citation>
    <scope>NUCLEOTIDE SEQUENCE [LARGE SCALE GENOMIC DNA]</scope>
    <source>
        <strain evidence="6 7">GD003A</strain>
    </source>
</reference>
<proteinExistence type="inferred from homology"/>
<dbReference type="PANTHER" id="PTHR30126:SF98">
    <property type="entry name" value="HTH-TYPE TRANSCRIPTIONAL ACTIVATOR BAUR"/>
    <property type="match status" value="1"/>
</dbReference>
<dbReference type="Gene3D" id="1.10.10.10">
    <property type="entry name" value="Winged helix-like DNA-binding domain superfamily/Winged helix DNA-binding domain"/>
    <property type="match status" value="1"/>
</dbReference>
<dbReference type="Proteomes" id="UP000285324">
    <property type="component" value="Unassembled WGS sequence"/>
</dbReference>
<dbReference type="PROSITE" id="PS50931">
    <property type="entry name" value="HTH_LYSR"/>
    <property type="match status" value="1"/>
</dbReference>
<dbReference type="Pfam" id="PF03466">
    <property type="entry name" value="LysR_substrate"/>
    <property type="match status" value="1"/>
</dbReference>
<dbReference type="AlphaFoldDB" id="A0A424WEL8"/>
<evidence type="ECO:0000313" key="7">
    <source>
        <dbReference type="Proteomes" id="UP000285324"/>
    </source>
</evidence>
<keyword evidence="2" id="KW-0805">Transcription regulation</keyword>
<dbReference type="RefSeq" id="WP_118932489.1">
    <property type="nucleotide sequence ID" value="NZ_CP061008.1"/>
</dbReference>
<dbReference type="FunFam" id="1.10.10.10:FF:000001">
    <property type="entry name" value="LysR family transcriptional regulator"/>
    <property type="match status" value="1"/>
</dbReference>
<evidence type="ECO:0000259" key="5">
    <source>
        <dbReference type="PROSITE" id="PS50931"/>
    </source>
</evidence>
<protein>
    <submittedName>
        <fullName evidence="6">LysR family transcriptional regulator</fullName>
    </submittedName>
</protein>
<evidence type="ECO:0000256" key="3">
    <source>
        <dbReference type="ARBA" id="ARBA00023125"/>
    </source>
</evidence>
<dbReference type="GO" id="GO:0003700">
    <property type="term" value="F:DNA-binding transcription factor activity"/>
    <property type="evidence" value="ECO:0007669"/>
    <property type="project" value="InterPro"/>
</dbReference>
<dbReference type="PANTHER" id="PTHR30126">
    <property type="entry name" value="HTH-TYPE TRANSCRIPTIONAL REGULATOR"/>
    <property type="match status" value="1"/>
</dbReference>
<dbReference type="InterPro" id="IPR000847">
    <property type="entry name" value="LysR_HTH_N"/>
</dbReference>
<feature type="domain" description="HTH lysR-type" evidence="5">
    <location>
        <begin position="3"/>
        <end position="60"/>
    </location>
</feature>
<evidence type="ECO:0000256" key="1">
    <source>
        <dbReference type="ARBA" id="ARBA00009437"/>
    </source>
</evidence>
<dbReference type="SUPFAM" id="SSF46785">
    <property type="entry name" value="Winged helix' DNA-binding domain"/>
    <property type="match status" value="1"/>
</dbReference>
<dbReference type="Gene3D" id="3.40.190.290">
    <property type="match status" value="1"/>
</dbReference>
<evidence type="ECO:0000256" key="4">
    <source>
        <dbReference type="ARBA" id="ARBA00023163"/>
    </source>
</evidence>
<keyword evidence="4" id="KW-0804">Transcription</keyword>